<evidence type="ECO:0000313" key="4">
    <source>
        <dbReference type="Proteomes" id="UP000237881"/>
    </source>
</evidence>
<feature type="transmembrane region" description="Helical" evidence="1">
    <location>
        <begin position="325"/>
        <end position="352"/>
    </location>
</feature>
<name>A0ABD6WCD1_RATRA</name>
<feature type="transmembrane region" description="Helical" evidence="1">
    <location>
        <begin position="162"/>
        <end position="181"/>
    </location>
</feature>
<feature type="transmembrane region" description="Helical" evidence="1">
    <location>
        <begin position="45"/>
        <end position="69"/>
    </location>
</feature>
<dbReference type="Proteomes" id="UP000237881">
    <property type="component" value="Unassembled WGS sequence"/>
</dbReference>
<feature type="transmembrane region" description="Helical" evidence="1">
    <location>
        <begin position="18"/>
        <end position="39"/>
    </location>
</feature>
<dbReference type="KEGG" id="rry:C1O28_08265"/>
<sequence>MRGATPTGPRHSKPILRLLGFVLIPLISALSPLIVIPSITSAFGATAWASVAVAQSIGSAAAVVVELGWGLNGPQRIARMGRRARSQTYALATATKVLVFLPLAVPVVIVTGLLAPVDPVAASWIAVATALSTLSPAWFFIGAGQPRNILLLDALPRLAANGLTVLLISAAGAPLAVYPLLLAVGTIAPPVLGWFAAGSRLGFLRSLGRRRVLRAVRAQNVALQGRLASAAYIALPVAIVGAASPGALVVFSAAERLQRLVLALLAAFPNALQAWVGAPGSDADRSRRIARAVGANAVLGIVAGTGFAFLGGFASQILFSGEITLPLPITALCGGVIAVTCISRATGGLGLVALRRLRALRDSALVGAATGPVLIWLLSRTFGAPGGLAAEVVTELAVLIVQIVFLLRARKR</sequence>
<dbReference type="EMBL" id="PSVT01000001">
    <property type="protein sequence ID" value="PPH79855.1"/>
    <property type="molecule type" value="Genomic_DNA"/>
</dbReference>
<dbReference type="EMBL" id="PSUL01000001">
    <property type="protein sequence ID" value="PPF16343.1"/>
    <property type="molecule type" value="Genomic_DNA"/>
</dbReference>
<proteinExistence type="predicted"/>
<organism evidence="2 4">
    <name type="scientific">Rathayibacter rathayi</name>
    <name type="common">Corynebacterium rathayi</name>
    <dbReference type="NCBI Taxonomy" id="33887"/>
    <lineage>
        <taxon>Bacteria</taxon>
        <taxon>Bacillati</taxon>
        <taxon>Actinomycetota</taxon>
        <taxon>Actinomycetes</taxon>
        <taxon>Micrococcales</taxon>
        <taxon>Microbacteriaceae</taxon>
        <taxon>Rathayibacter</taxon>
    </lineage>
</organism>
<dbReference type="RefSeq" id="WP_097167331.1">
    <property type="nucleotide sequence ID" value="NZ_CP028129.1"/>
</dbReference>
<evidence type="ECO:0000313" key="2">
    <source>
        <dbReference type="EMBL" id="PPF16343.1"/>
    </source>
</evidence>
<feature type="transmembrane region" description="Helical" evidence="1">
    <location>
        <begin position="297"/>
        <end position="319"/>
    </location>
</feature>
<feature type="transmembrane region" description="Helical" evidence="1">
    <location>
        <begin position="229"/>
        <end position="251"/>
    </location>
</feature>
<keyword evidence="1" id="KW-1133">Transmembrane helix</keyword>
<keyword evidence="1" id="KW-0812">Transmembrane</keyword>
<dbReference type="GeneID" id="49820463"/>
<keyword evidence="5" id="KW-1185">Reference proteome</keyword>
<feature type="transmembrane region" description="Helical" evidence="1">
    <location>
        <begin position="364"/>
        <end position="382"/>
    </location>
</feature>
<evidence type="ECO:0008006" key="6">
    <source>
        <dbReference type="Google" id="ProtNLM"/>
    </source>
</evidence>
<feature type="transmembrane region" description="Helical" evidence="1">
    <location>
        <begin position="187"/>
        <end position="208"/>
    </location>
</feature>
<keyword evidence="1" id="KW-0472">Membrane</keyword>
<reference evidence="4 5" key="1">
    <citation type="submission" date="2018-02" db="EMBL/GenBank/DDBJ databases">
        <title>Bacteriophage NCPPB3778 and a type I-E CRISPR drive the evolution of the US Biological Select Agent, Rathayibacter toxicus.</title>
        <authorList>
            <person name="Davis E.W.II."/>
            <person name="Tabima J.F."/>
            <person name="Weisberg A.J."/>
            <person name="Lopes L.D."/>
            <person name="Wiseman M.S."/>
            <person name="Wiseman M.S."/>
            <person name="Pupko T."/>
            <person name="Belcher M.S."/>
            <person name="Sechler A.J."/>
            <person name="Tancos M.A."/>
            <person name="Schroeder B.K."/>
            <person name="Murray T.D."/>
            <person name="Luster D.G."/>
            <person name="Schneider W.L."/>
            <person name="Rogers E."/>
            <person name="Andreote F.D."/>
            <person name="Grunwald N.J."/>
            <person name="Putnam M.L."/>
            <person name="Chang J.H."/>
        </authorList>
    </citation>
    <scope>NUCLEOTIDE SEQUENCE [LARGE SCALE GENOMIC DNA]</scope>
    <source>
        <strain evidence="3 5">AY1D6</strain>
        <strain evidence="2 4">AY1I9</strain>
    </source>
</reference>
<feature type="transmembrane region" description="Helical" evidence="1">
    <location>
        <begin position="121"/>
        <end position="141"/>
    </location>
</feature>
<feature type="transmembrane region" description="Helical" evidence="1">
    <location>
        <begin position="257"/>
        <end position="276"/>
    </location>
</feature>
<evidence type="ECO:0000313" key="5">
    <source>
        <dbReference type="Proteomes" id="UP000239698"/>
    </source>
</evidence>
<feature type="transmembrane region" description="Helical" evidence="1">
    <location>
        <begin position="388"/>
        <end position="407"/>
    </location>
</feature>
<accession>A0ABD6WCD1</accession>
<dbReference type="AlphaFoldDB" id="A0ABD6WCD1"/>
<comment type="caution">
    <text evidence="2">The sequence shown here is derived from an EMBL/GenBank/DDBJ whole genome shotgun (WGS) entry which is preliminary data.</text>
</comment>
<gene>
    <name evidence="2" type="ORF">C5C04_00745</name>
    <name evidence="3" type="ORF">C5C40_00755</name>
</gene>
<dbReference type="Proteomes" id="UP000239698">
    <property type="component" value="Unassembled WGS sequence"/>
</dbReference>
<feature type="transmembrane region" description="Helical" evidence="1">
    <location>
        <begin position="89"/>
        <end position="115"/>
    </location>
</feature>
<protein>
    <recommendedName>
        <fullName evidence="6">Polysaccharide biosynthesis protein C-terminal domain-containing protein</fullName>
    </recommendedName>
</protein>
<evidence type="ECO:0000313" key="3">
    <source>
        <dbReference type="EMBL" id="PPH79855.1"/>
    </source>
</evidence>
<evidence type="ECO:0000256" key="1">
    <source>
        <dbReference type="SAM" id="Phobius"/>
    </source>
</evidence>